<dbReference type="Proteomes" id="UP000011205">
    <property type="component" value="Unassembled WGS sequence"/>
</dbReference>
<sequence>MHAFFDRLPRDVRACPDQVAQAYAQHLFRRRSRELVDEKRLARSPFHVGIGVENSGFDHITKRAALVSDTLLLSHTGAAPAHRLSTLSHRRTSGPRGARMVTVGDREGAGGIEYMDTYEFLSMRCPDITALGTWLTEAEPLLRAGLAWYLPRYAVTRQTSLLSPDSVQTHHPMPVASALDFLVQSGRAVSESSVCPPHALKSAVVRPVLTMDLPFLEGVRMADFSRITVEEFESYKAFQSLLRQEFLSLDTALNAVESERELIKIAHRIEDEARGIRSQMTAVRRKRAVAVSGAVVGTIGASLVAVYGPAFQTAVAALGAAGASGIWGIIQSAADNSPRTLRDSPWFYVWILARNSERYQ</sequence>
<name>L8NZL2_STRVR</name>
<keyword evidence="2" id="KW-0812">Transmembrane</keyword>
<feature type="transmembrane region" description="Helical" evidence="2">
    <location>
        <begin position="314"/>
        <end position="334"/>
    </location>
</feature>
<evidence type="ECO:0000256" key="1">
    <source>
        <dbReference type="SAM" id="MobiDB-lite"/>
    </source>
</evidence>
<dbReference type="PATRIC" id="fig|1160705.3.peg.8219"/>
<keyword evidence="2" id="KW-1133">Transmembrane helix</keyword>
<protein>
    <submittedName>
        <fullName evidence="3">Uncharacterized protein</fullName>
    </submittedName>
</protein>
<evidence type="ECO:0000313" key="3">
    <source>
        <dbReference type="EMBL" id="ELS50726.1"/>
    </source>
</evidence>
<proteinExistence type="predicted"/>
<keyword evidence="2" id="KW-0472">Membrane</keyword>
<reference evidence="3 4" key="1">
    <citation type="journal article" date="2013" name="Genome Announc.">
        <title>Draft Genome Sequence of Streptomyces viridochromogenes Strain Tu57, Producer of Avilamycin.</title>
        <authorList>
            <person name="Gruning B.A."/>
            <person name="Erxleben A."/>
            <person name="Hahnlein A."/>
            <person name="Gunther S."/>
        </authorList>
    </citation>
    <scope>NUCLEOTIDE SEQUENCE [LARGE SCALE GENOMIC DNA]</scope>
    <source>
        <strain evidence="3 4">Tue57</strain>
    </source>
</reference>
<organism evidence="3 4">
    <name type="scientific">Streptomyces viridochromogenes Tue57</name>
    <dbReference type="NCBI Taxonomy" id="1160705"/>
    <lineage>
        <taxon>Bacteria</taxon>
        <taxon>Bacillati</taxon>
        <taxon>Actinomycetota</taxon>
        <taxon>Actinomycetes</taxon>
        <taxon>Kitasatosporales</taxon>
        <taxon>Streptomycetaceae</taxon>
        <taxon>Streptomyces</taxon>
    </lineage>
</organism>
<gene>
    <name evidence="3" type="ORF">STVIR_8318</name>
</gene>
<feature type="region of interest" description="Disordered" evidence="1">
    <location>
        <begin position="83"/>
        <end position="102"/>
    </location>
</feature>
<feature type="transmembrane region" description="Helical" evidence="2">
    <location>
        <begin position="288"/>
        <end position="308"/>
    </location>
</feature>
<dbReference type="AlphaFoldDB" id="L8NZL2"/>
<dbReference type="EMBL" id="AMLP01000267">
    <property type="protein sequence ID" value="ELS50726.1"/>
    <property type="molecule type" value="Genomic_DNA"/>
</dbReference>
<comment type="caution">
    <text evidence="3">The sequence shown here is derived from an EMBL/GenBank/DDBJ whole genome shotgun (WGS) entry which is preliminary data.</text>
</comment>
<evidence type="ECO:0000256" key="2">
    <source>
        <dbReference type="SAM" id="Phobius"/>
    </source>
</evidence>
<accession>L8NZL2</accession>
<evidence type="ECO:0000313" key="4">
    <source>
        <dbReference type="Proteomes" id="UP000011205"/>
    </source>
</evidence>